<sequence>MRLLIADSLCDYVTAIRMLIRFETSTTKTVLPVYSNWRNEAAAQELFPADLFEEELVINNLHNDALPDPATLFDEFPTRPIQQHLVVGFHNSTYAYTAVLHAYITNRDFLYVESLEDLITALQTRTLSSDATITICAEQNFFEQGALNRLFGALSQDFFPHRPILRHPIGFLTAPNLGALSFLLLKTYAYPSIYNNRKPLLITPFASKQTVLPSENHDTLCREDCSATAIQALLDPPRTAVAFYSHSHEDCIFLGTDILEAASSSRFGQRLSHLLDNGTKATTGISLPTTAIHCQVLLANMCTGIKFTHGLYPSEQNIGLGFVIGWPACYIAPTTIKNSVSPEASLFLHLMNIGCSIGESLQAVNATLANLSSDPQAYVLVGDPLVCVAPPEPFASATIIHSDEYTVTYQAHITTTTTAVIRVAHPSLSDWVKSGNCYLSAIETPAEEHKKLNVDYLFLPSNKPDELLLIMFSLSSFGPGTLHLTLTALAPMSKDEAITLNQSLLQSETLMALSHFSHKLVNTQIELKNLVKNATLFLRAKRNVVAYQKASQQKTKMLLLVNKLQKETLTVLLARLSHGTLAFTERYIDQFSYTSCHWTNKKCFCGELLYNQVLVHPIMSHVERYILLCPRCGIVSDSPNNGLTVTIDGPSSLSPGETIVLRLQIQNATEENLTCHIGMGIEYTKFMIGDYTINPSPVSIDIQAQKTESVPFEITCSTNFTDDVYFLKTLVLYNMHLICLHRPISIYAS</sequence>
<dbReference type="RefSeq" id="WP_149403255.1">
    <property type="nucleotide sequence ID" value="NZ_BIXY01000068.1"/>
</dbReference>
<reference evidence="1 2" key="1">
    <citation type="submission" date="2019-01" db="EMBL/GenBank/DDBJ databases">
        <title>Draft genome sequence of Dictyobacter sp. Uno17.</title>
        <authorList>
            <person name="Wang C.M."/>
            <person name="Zheng Y."/>
            <person name="Sakai Y."/>
            <person name="Abe K."/>
            <person name="Yokota A."/>
            <person name="Yabe S."/>
        </authorList>
    </citation>
    <scope>NUCLEOTIDE SEQUENCE [LARGE SCALE GENOMIC DNA]</scope>
    <source>
        <strain evidence="1 2">Uno17</strain>
    </source>
</reference>
<protein>
    <submittedName>
        <fullName evidence="1">Uncharacterized protein</fullName>
    </submittedName>
</protein>
<gene>
    <name evidence="1" type="ORF">KDI_39330</name>
</gene>
<dbReference type="AlphaFoldDB" id="A0A5A5TH67"/>
<dbReference type="EMBL" id="BIXY01000068">
    <property type="protein sequence ID" value="GCF10369.1"/>
    <property type="molecule type" value="Genomic_DNA"/>
</dbReference>
<dbReference type="Proteomes" id="UP000322530">
    <property type="component" value="Unassembled WGS sequence"/>
</dbReference>
<proteinExistence type="predicted"/>
<comment type="caution">
    <text evidence="1">The sequence shown here is derived from an EMBL/GenBank/DDBJ whole genome shotgun (WGS) entry which is preliminary data.</text>
</comment>
<evidence type="ECO:0000313" key="1">
    <source>
        <dbReference type="EMBL" id="GCF10369.1"/>
    </source>
</evidence>
<name>A0A5A5TH67_9CHLR</name>
<dbReference type="OrthoDB" id="6446640at2"/>
<keyword evidence="2" id="KW-1185">Reference proteome</keyword>
<organism evidence="1 2">
    <name type="scientific">Dictyobacter arantiisoli</name>
    <dbReference type="NCBI Taxonomy" id="2014874"/>
    <lineage>
        <taxon>Bacteria</taxon>
        <taxon>Bacillati</taxon>
        <taxon>Chloroflexota</taxon>
        <taxon>Ktedonobacteria</taxon>
        <taxon>Ktedonobacterales</taxon>
        <taxon>Dictyobacteraceae</taxon>
        <taxon>Dictyobacter</taxon>
    </lineage>
</organism>
<evidence type="ECO:0000313" key="2">
    <source>
        <dbReference type="Proteomes" id="UP000322530"/>
    </source>
</evidence>
<accession>A0A5A5TH67</accession>